<gene>
    <name evidence="1" type="ordered locus">GM21_1428</name>
</gene>
<dbReference type="AlphaFoldDB" id="C6E4I7"/>
<name>C6E4I7_GEOSM</name>
<dbReference type="KEGG" id="gem:GM21_1428"/>
<protein>
    <submittedName>
        <fullName evidence="1">Uncharacterized protein</fullName>
    </submittedName>
</protein>
<sequence length="175" mass="20516">MFNSIYSKYIQRLAVDLDAKFCPSGELEVVADQNKFKMYLFPASEGQLYIPAYFQLKTEISQTCGCFSVRRSDLMDWVAENIFFKQDYQVGDESFDSQFFITVKDDKQAIKFFSKKQIRIIVSDLLSNDFHKVYVKDSELVVIRYAKSRDDFPSMEMINTAIRKIQLIRDISRLT</sequence>
<reference evidence="1" key="1">
    <citation type="submission" date="2009-07" db="EMBL/GenBank/DDBJ databases">
        <title>Complete sequence of Geobacter sp. M21.</title>
        <authorList>
            <consortium name="US DOE Joint Genome Institute"/>
            <person name="Lucas S."/>
            <person name="Copeland A."/>
            <person name="Lapidus A."/>
            <person name="Glavina del Rio T."/>
            <person name="Dalin E."/>
            <person name="Tice H."/>
            <person name="Bruce D."/>
            <person name="Goodwin L."/>
            <person name="Pitluck S."/>
            <person name="Saunders E."/>
            <person name="Brettin T."/>
            <person name="Detter J.C."/>
            <person name="Han C."/>
            <person name="Larimer F."/>
            <person name="Land M."/>
            <person name="Hauser L."/>
            <person name="Kyrpides N."/>
            <person name="Ovchinnikova G."/>
            <person name="Lovley D."/>
        </authorList>
    </citation>
    <scope>NUCLEOTIDE SEQUENCE [LARGE SCALE GENOMIC DNA]</scope>
    <source>
        <strain evidence="1">M21</strain>
    </source>
</reference>
<organism evidence="1">
    <name type="scientific">Geobacter sp. (strain M21)</name>
    <dbReference type="NCBI Taxonomy" id="443144"/>
    <lineage>
        <taxon>Bacteria</taxon>
        <taxon>Pseudomonadati</taxon>
        <taxon>Thermodesulfobacteriota</taxon>
        <taxon>Desulfuromonadia</taxon>
        <taxon>Geobacterales</taxon>
        <taxon>Geobacteraceae</taxon>
        <taxon>Geobacter</taxon>
    </lineage>
</organism>
<dbReference type="STRING" id="443144.GM21_1428"/>
<proteinExistence type="predicted"/>
<evidence type="ECO:0000313" key="1">
    <source>
        <dbReference type="EMBL" id="ACT17485.1"/>
    </source>
</evidence>
<dbReference type="HOGENOM" id="CLU_1530415_0_0_7"/>
<dbReference type="EMBL" id="CP001661">
    <property type="protein sequence ID" value="ACT17485.1"/>
    <property type="molecule type" value="Genomic_DNA"/>
</dbReference>
<accession>C6E4I7</accession>